<sequence>VHNKIATLNPETNNPNPQIVTREGTISTLAPQFIDYKCQYPRYEAASIRHFTRTLFVRVLTAIASASARCRLKHNFWPSQLWIEGGWNATIADVSALLGISAAVHRIGVQFLRVVSWKTASNRANGAAQLG</sequence>
<protein>
    <submittedName>
        <fullName evidence="1">(Mediterranean fruit fly) hypothetical protein</fullName>
    </submittedName>
</protein>
<reference evidence="1" key="1">
    <citation type="submission" date="2020-11" db="EMBL/GenBank/DDBJ databases">
        <authorList>
            <person name="Whitehead M."/>
        </authorList>
    </citation>
    <scope>NUCLEOTIDE SEQUENCE</scope>
    <source>
        <strain evidence="1">EGII</strain>
    </source>
</reference>
<name>A0A811VI11_CERCA</name>
<organism evidence="1 2">
    <name type="scientific">Ceratitis capitata</name>
    <name type="common">Mediterranean fruit fly</name>
    <name type="synonym">Tephritis capitata</name>
    <dbReference type="NCBI Taxonomy" id="7213"/>
    <lineage>
        <taxon>Eukaryota</taxon>
        <taxon>Metazoa</taxon>
        <taxon>Ecdysozoa</taxon>
        <taxon>Arthropoda</taxon>
        <taxon>Hexapoda</taxon>
        <taxon>Insecta</taxon>
        <taxon>Pterygota</taxon>
        <taxon>Neoptera</taxon>
        <taxon>Endopterygota</taxon>
        <taxon>Diptera</taxon>
        <taxon>Brachycera</taxon>
        <taxon>Muscomorpha</taxon>
        <taxon>Tephritoidea</taxon>
        <taxon>Tephritidae</taxon>
        <taxon>Ceratitis</taxon>
        <taxon>Ceratitis</taxon>
    </lineage>
</organism>
<dbReference type="Proteomes" id="UP000606786">
    <property type="component" value="Unassembled WGS sequence"/>
</dbReference>
<dbReference type="EMBL" id="CAJHJT010000056">
    <property type="protein sequence ID" value="CAD7014930.1"/>
    <property type="molecule type" value="Genomic_DNA"/>
</dbReference>
<accession>A0A811VI11</accession>
<proteinExistence type="predicted"/>
<dbReference type="AlphaFoldDB" id="A0A811VI11"/>
<evidence type="ECO:0000313" key="1">
    <source>
        <dbReference type="EMBL" id="CAD7014930.1"/>
    </source>
</evidence>
<feature type="non-terminal residue" evidence="1">
    <location>
        <position position="131"/>
    </location>
</feature>
<comment type="caution">
    <text evidence="1">The sequence shown here is derived from an EMBL/GenBank/DDBJ whole genome shotgun (WGS) entry which is preliminary data.</text>
</comment>
<keyword evidence="2" id="KW-1185">Reference proteome</keyword>
<gene>
    <name evidence="1" type="ORF">CCAP1982_LOCUS22893</name>
</gene>
<evidence type="ECO:0000313" key="2">
    <source>
        <dbReference type="Proteomes" id="UP000606786"/>
    </source>
</evidence>